<dbReference type="Pfam" id="PF01494">
    <property type="entry name" value="FAD_binding_3"/>
    <property type="match status" value="1"/>
</dbReference>
<dbReference type="EMBL" id="QOIN01000039">
    <property type="protein sequence ID" value="RCG24822.1"/>
    <property type="molecule type" value="Genomic_DNA"/>
</dbReference>
<proteinExistence type="predicted"/>
<keyword evidence="3" id="KW-1185">Reference proteome</keyword>
<dbReference type="InterPro" id="IPR051704">
    <property type="entry name" value="FAD_aromatic-hydroxylase"/>
</dbReference>
<dbReference type="InterPro" id="IPR036188">
    <property type="entry name" value="FAD/NAD-bd_sf"/>
</dbReference>
<evidence type="ECO:0000313" key="2">
    <source>
        <dbReference type="EMBL" id="RCG24822.1"/>
    </source>
</evidence>
<dbReference type="RefSeq" id="WP_114021672.1">
    <property type="nucleotide sequence ID" value="NZ_QOIN01000039.1"/>
</dbReference>
<dbReference type="SUPFAM" id="SSF51905">
    <property type="entry name" value="FAD/NAD(P)-binding domain"/>
    <property type="match status" value="1"/>
</dbReference>
<sequence>MGTAPARTVLISGASIAGPALAYWLHRHGFAVTVVEKADTIRVGGYPIDIRGTALEVVSRMGLLPRLRDAHVDSRNITFVDADGDRVGAVRPEVITGGVEGRDLEVRRGDLAEALYDAVRGDVEFLFGDWITALHDHGGGVDVTFDSGAQRTFDLVIGADGLHSHTRGLVFGPEERYHHYLGNCFAGFTMPNHFALSHEALMWNVPGRGAILYAVGDGDHVHAFLNFARPEPPFDAFRDPEAQRDLVADVFSQDGWEIPRMVDAMRRADDLFFDVISQIHLPHWSSGRVALAGDAAHAPSFLSGQGSSIALVGAYVLAGELAAQTDHSTAFTAYEERTRAFVELNQALATTGGAYVLPGTAEELARRNHALRDPARLPDDQGGWAATTALTLPDYADVCRPDYADVRR</sequence>
<feature type="domain" description="FAD-binding" evidence="1">
    <location>
        <begin position="8"/>
        <end position="343"/>
    </location>
</feature>
<dbReference type="Proteomes" id="UP000252914">
    <property type="component" value="Unassembled WGS sequence"/>
</dbReference>
<gene>
    <name evidence="2" type="ORF">DTL70_10880</name>
</gene>
<evidence type="ECO:0000259" key="1">
    <source>
        <dbReference type="Pfam" id="PF01494"/>
    </source>
</evidence>
<name>A0A367F4P0_9ACTN</name>
<reference evidence="2 3" key="1">
    <citation type="submission" date="2018-06" db="EMBL/GenBank/DDBJ databases">
        <title>Streptomyces reniochalinae sp. nov. and Streptomyces diacarnus sp. nov. from marine sponges.</title>
        <authorList>
            <person name="Li L."/>
        </authorList>
    </citation>
    <scope>NUCLEOTIDE SEQUENCE [LARGE SCALE GENOMIC DNA]</scope>
    <source>
        <strain evidence="2 3">LHW51701</strain>
    </source>
</reference>
<accession>A0A367F4P0</accession>
<evidence type="ECO:0000313" key="3">
    <source>
        <dbReference type="Proteomes" id="UP000252914"/>
    </source>
</evidence>
<dbReference type="GO" id="GO:0071949">
    <property type="term" value="F:FAD binding"/>
    <property type="evidence" value="ECO:0007669"/>
    <property type="project" value="InterPro"/>
</dbReference>
<dbReference type="AlphaFoldDB" id="A0A367F4P0"/>
<protein>
    <submittedName>
        <fullName evidence="2">FAD-dependent oxidoreductase</fullName>
    </submittedName>
</protein>
<organism evidence="2 3">
    <name type="scientific">Streptomyces diacarni</name>
    <dbReference type="NCBI Taxonomy" id="2800381"/>
    <lineage>
        <taxon>Bacteria</taxon>
        <taxon>Bacillati</taxon>
        <taxon>Actinomycetota</taxon>
        <taxon>Actinomycetes</taxon>
        <taxon>Kitasatosporales</taxon>
        <taxon>Streptomycetaceae</taxon>
        <taxon>Streptomyces</taxon>
    </lineage>
</organism>
<dbReference type="PRINTS" id="PR00420">
    <property type="entry name" value="RNGMNOXGNASE"/>
</dbReference>
<dbReference type="Gene3D" id="3.30.9.10">
    <property type="entry name" value="D-Amino Acid Oxidase, subunit A, domain 2"/>
    <property type="match status" value="1"/>
</dbReference>
<dbReference type="InterPro" id="IPR002938">
    <property type="entry name" value="FAD-bd"/>
</dbReference>
<dbReference type="Gene3D" id="3.50.50.60">
    <property type="entry name" value="FAD/NAD(P)-binding domain"/>
    <property type="match status" value="1"/>
</dbReference>
<comment type="caution">
    <text evidence="2">The sequence shown here is derived from an EMBL/GenBank/DDBJ whole genome shotgun (WGS) entry which is preliminary data.</text>
</comment>
<dbReference type="PANTHER" id="PTHR46865:SF2">
    <property type="entry name" value="MONOOXYGENASE"/>
    <property type="match status" value="1"/>
</dbReference>
<dbReference type="PANTHER" id="PTHR46865">
    <property type="entry name" value="OXIDOREDUCTASE-RELATED"/>
    <property type="match status" value="1"/>
</dbReference>